<feature type="compositionally biased region" description="Acidic residues" evidence="1">
    <location>
        <begin position="118"/>
        <end position="133"/>
    </location>
</feature>
<feature type="compositionally biased region" description="Acidic residues" evidence="1">
    <location>
        <begin position="144"/>
        <end position="155"/>
    </location>
</feature>
<dbReference type="InterPro" id="IPR031355">
    <property type="entry name" value="YBL010C/LAA2-like"/>
</dbReference>
<feature type="compositionally biased region" description="Low complexity" evidence="1">
    <location>
        <begin position="449"/>
        <end position="467"/>
    </location>
</feature>
<feature type="compositionally biased region" description="Basic and acidic residues" evidence="1">
    <location>
        <begin position="106"/>
        <end position="117"/>
    </location>
</feature>
<name>A0AAD5BG48_9ASCO</name>
<feature type="region of interest" description="Disordered" evidence="1">
    <location>
        <begin position="442"/>
        <end position="476"/>
    </location>
</feature>
<feature type="compositionally biased region" description="Basic and acidic residues" evidence="1">
    <location>
        <begin position="77"/>
        <end position="95"/>
    </location>
</feature>
<feature type="compositionally biased region" description="Low complexity" evidence="1">
    <location>
        <begin position="205"/>
        <end position="217"/>
    </location>
</feature>
<dbReference type="Pfam" id="PF17104">
    <property type="entry name" value="YBL010C_LAA2"/>
    <property type="match status" value="1"/>
</dbReference>
<dbReference type="Proteomes" id="UP001204833">
    <property type="component" value="Unassembled WGS sequence"/>
</dbReference>
<evidence type="ECO:0000313" key="3">
    <source>
        <dbReference type="Proteomes" id="UP001204833"/>
    </source>
</evidence>
<keyword evidence="3" id="KW-1185">Reference proteome</keyword>
<protein>
    <submittedName>
        <fullName evidence="2">Uncharacterized protein</fullName>
    </submittedName>
</protein>
<dbReference type="EMBL" id="JAIHNG010000103">
    <property type="protein sequence ID" value="KAI5959535.1"/>
    <property type="molecule type" value="Genomic_DNA"/>
</dbReference>
<evidence type="ECO:0000313" key="2">
    <source>
        <dbReference type="EMBL" id="KAI5959535.1"/>
    </source>
</evidence>
<feature type="compositionally biased region" description="Low complexity" evidence="1">
    <location>
        <begin position="284"/>
        <end position="303"/>
    </location>
</feature>
<sequence>MTKDELIETNTDSAMEAGLNKGDTSEETKGELNHPDNSTIADTVDENSKEEGPASDDISNEKADTTLGQIIAEETEAQDKITDATIDSLKEEAKDVLTTGIGESNSTDHENENVNDHDFDDSDNFDDFDDFEAADPNNTQGAGADDDDDFDDFGDFDEFETVQEAKDPVPRNLEPAFPESCFSNKNDFEKRLSKLLSKLFITDGSSTQTTTNTSPSRSDSDEPNTESLLDDRSRTIYKQIATMPHLNPPNWVRSDIRHNLLIKLGIPINLDESNANTTGSSTLSKSQISSNNTNNNKETSSSKHLAVPTSSRQRTRKKSISEQDLNWSNFIVPEFDSLKLTNDQVQQILSSTNETLSKFEYDLMENTSRQYLTTAAKSDDVIDEKLNQLQHNHQELLKLSSVWQHQLHELRKDYEIYEQVVQSCIGYSQKLRREEILENLKKMKHKSRSSSSVPTSSSDPSSSSLSSKSKKKFWKK</sequence>
<dbReference type="PANTHER" id="PTHR38698:SF1">
    <property type="entry name" value="FUNGAL PROTEIN"/>
    <property type="match status" value="1"/>
</dbReference>
<dbReference type="PANTHER" id="PTHR38698">
    <property type="entry name" value="EXPRESSED PROTEIN"/>
    <property type="match status" value="1"/>
</dbReference>
<feature type="region of interest" description="Disordered" evidence="1">
    <location>
        <begin position="205"/>
        <end position="231"/>
    </location>
</feature>
<dbReference type="AlphaFoldDB" id="A0AAD5BG48"/>
<feature type="region of interest" description="Disordered" evidence="1">
    <location>
        <begin position="1"/>
        <end position="155"/>
    </location>
</feature>
<proteinExistence type="predicted"/>
<organism evidence="2 3">
    <name type="scientific">Candida theae</name>
    <dbReference type="NCBI Taxonomy" id="1198502"/>
    <lineage>
        <taxon>Eukaryota</taxon>
        <taxon>Fungi</taxon>
        <taxon>Dikarya</taxon>
        <taxon>Ascomycota</taxon>
        <taxon>Saccharomycotina</taxon>
        <taxon>Pichiomycetes</taxon>
        <taxon>Debaryomycetaceae</taxon>
        <taxon>Candida/Lodderomyces clade</taxon>
        <taxon>Candida</taxon>
    </lineage>
</organism>
<feature type="compositionally biased region" description="Basic and acidic residues" evidence="1">
    <location>
        <begin position="23"/>
        <end position="34"/>
    </location>
</feature>
<feature type="compositionally biased region" description="Low complexity" evidence="1">
    <location>
        <begin position="134"/>
        <end position="143"/>
    </location>
</feature>
<dbReference type="GeneID" id="76150119"/>
<evidence type="ECO:0000256" key="1">
    <source>
        <dbReference type="SAM" id="MobiDB-lite"/>
    </source>
</evidence>
<accession>A0AAD5BG48</accession>
<feature type="region of interest" description="Disordered" evidence="1">
    <location>
        <begin position="276"/>
        <end position="320"/>
    </location>
</feature>
<comment type="caution">
    <text evidence="2">The sequence shown here is derived from an EMBL/GenBank/DDBJ whole genome shotgun (WGS) entry which is preliminary data.</text>
</comment>
<dbReference type="RefSeq" id="XP_051609439.1">
    <property type="nucleotide sequence ID" value="XM_051751333.1"/>
</dbReference>
<gene>
    <name evidence="2" type="ORF">KGF57_002060</name>
</gene>
<reference evidence="2 3" key="1">
    <citation type="journal article" date="2022" name="DNA Res.">
        <title>Genome analysis of five recently described species of the CUG-Ser clade uncovers Candida theae as a new hybrid lineage with pathogenic potential in the Candida parapsilosis species complex.</title>
        <authorList>
            <person name="Mixao V."/>
            <person name="Del Olmo V."/>
            <person name="Hegedusova E."/>
            <person name="Saus E."/>
            <person name="Pryszcz L."/>
            <person name="Cillingova A."/>
            <person name="Nosek J."/>
            <person name="Gabaldon T."/>
        </authorList>
    </citation>
    <scope>NUCLEOTIDE SEQUENCE [LARGE SCALE GENOMIC DNA]</scope>
    <source>
        <strain evidence="2 3">CBS 12239</strain>
    </source>
</reference>